<dbReference type="SUPFAM" id="SSF46785">
    <property type="entry name" value="Winged helix' DNA-binding domain"/>
    <property type="match status" value="1"/>
</dbReference>
<name>A0ABQ5ZM48_9HYPH</name>
<organism evidence="6 7">
    <name type="scientific">Shinella yambaruensis</name>
    <dbReference type="NCBI Taxonomy" id="415996"/>
    <lineage>
        <taxon>Bacteria</taxon>
        <taxon>Pseudomonadati</taxon>
        <taxon>Pseudomonadota</taxon>
        <taxon>Alphaproteobacteria</taxon>
        <taxon>Hyphomicrobiales</taxon>
        <taxon>Rhizobiaceae</taxon>
        <taxon>Shinella</taxon>
    </lineage>
</organism>
<reference evidence="7" key="1">
    <citation type="journal article" date="2019" name="Int. J. Syst. Evol. Microbiol.">
        <title>The Global Catalogue of Microorganisms (GCM) 10K type strain sequencing project: providing services to taxonomists for standard genome sequencing and annotation.</title>
        <authorList>
            <consortium name="The Broad Institute Genomics Platform"/>
            <consortium name="The Broad Institute Genome Sequencing Center for Infectious Disease"/>
            <person name="Wu L."/>
            <person name="Ma J."/>
        </authorList>
    </citation>
    <scope>NUCLEOTIDE SEQUENCE [LARGE SCALE GENOMIC DNA]</scope>
    <source>
        <strain evidence="7">NBRC 102122</strain>
    </source>
</reference>
<dbReference type="Gene3D" id="1.10.10.10">
    <property type="entry name" value="Winged helix-like DNA-binding domain superfamily/Winged helix DNA-binding domain"/>
    <property type="match status" value="1"/>
</dbReference>
<dbReference type="InterPro" id="IPR011991">
    <property type="entry name" value="ArsR-like_HTH"/>
</dbReference>
<feature type="domain" description="HTH arsR-type" evidence="5">
    <location>
        <begin position="2"/>
        <end position="96"/>
    </location>
</feature>
<proteinExistence type="predicted"/>
<dbReference type="InterPro" id="IPR001845">
    <property type="entry name" value="HTH_ArsR_DNA-bd_dom"/>
</dbReference>
<evidence type="ECO:0000313" key="7">
    <source>
        <dbReference type="Proteomes" id="UP001156702"/>
    </source>
</evidence>
<evidence type="ECO:0000256" key="1">
    <source>
        <dbReference type="ARBA" id="ARBA00022849"/>
    </source>
</evidence>
<evidence type="ECO:0000259" key="5">
    <source>
        <dbReference type="PROSITE" id="PS50987"/>
    </source>
</evidence>
<comment type="caution">
    <text evidence="6">The sequence shown here is derived from an EMBL/GenBank/DDBJ whole genome shotgun (WGS) entry which is preliminary data.</text>
</comment>
<dbReference type="PANTHER" id="PTHR33154:SF18">
    <property type="entry name" value="ARSENICAL RESISTANCE OPERON REPRESSOR"/>
    <property type="match status" value="1"/>
</dbReference>
<dbReference type="PROSITE" id="PS50987">
    <property type="entry name" value="HTH_ARSR_2"/>
    <property type="match status" value="1"/>
</dbReference>
<protein>
    <submittedName>
        <fullName evidence="6">Transcriptional regulator</fullName>
    </submittedName>
</protein>
<dbReference type="PRINTS" id="PR00778">
    <property type="entry name" value="HTHARSR"/>
</dbReference>
<dbReference type="Proteomes" id="UP001156702">
    <property type="component" value="Unassembled WGS sequence"/>
</dbReference>
<sequence>MYAYLISMIENEIFKALADPTRRAIFEKLADGAMNASALREGMEISQPAMSQHLAVLRQARLVREERQGRFINYEVDPDGLARIAGWLAKYRTYWPARIDALKDLLKDMDQ</sequence>
<evidence type="ECO:0000256" key="3">
    <source>
        <dbReference type="ARBA" id="ARBA00023125"/>
    </source>
</evidence>
<accession>A0ABQ5ZM48</accession>
<dbReference type="Pfam" id="PF12840">
    <property type="entry name" value="HTH_20"/>
    <property type="match status" value="1"/>
</dbReference>
<keyword evidence="1" id="KW-0059">Arsenical resistance</keyword>
<dbReference type="PANTHER" id="PTHR33154">
    <property type="entry name" value="TRANSCRIPTIONAL REGULATOR, ARSR FAMILY"/>
    <property type="match status" value="1"/>
</dbReference>
<dbReference type="InterPro" id="IPR051081">
    <property type="entry name" value="HTH_MetalResp_TranReg"/>
</dbReference>
<evidence type="ECO:0000313" key="6">
    <source>
        <dbReference type="EMBL" id="GLR53935.1"/>
    </source>
</evidence>
<dbReference type="InterPro" id="IPR036388">
    <property type="entry name" value="WH-like_DNA-bd_sf"/>
</dbReference>
<keyword evidence="3" id="KW-0238">DNA-binding</keyword>
<dbReference type="CDD" id="cd00090">
    <property type="entry name" value="HTH_ARSR"/>
    <property type="match status" value="1"/>
</dbReference>
<gene>
    <name evidence="6" type="ORF">GCM10007923_51520</name>
</gene>
<evidence type="ECO:0000256" key="4">
    <source>
        <dbReference type="ARBA" id="ARBA00023163"/>
    </source>
</evidence>
<keyword evidence="7" id="KW-1185">Reference proteome</keyword>
<dbReference type="EMBL" id="BSOP01000044">
    <property type="protein sequence ID" value="GLR53935.1"/>
    <property type="molecule type" value="Genomic_DNA"/>
</dbReference>
<keyword evidence="2" id="KW-0805">Transcription regulation</keyword>
<evidence type="ECO:0000256" key="2">
    <source>
        <dbReference type="ARBA" id="ARBA00023015"/>
    </source>
</evidence>
<dbReference type="NCBIfam" id="NF033788">
    <property type="entry name" value="HTH_metalloreg"/>
    <property type="match status" value="1"/>
</dbReference>
<dbReference type="SMART" id="SM00418">
    <property type="entry name" value="HTH_ARSR"/>
    <property type="match status" value="1"/>
</dbReference>
<dbReference type="InterPro" id="IPR036390">
    <property type="entry name" value="WH_DNA-bd_sf"/>
</dbReference>
<keyword evidence="4" id="KW-0804">Transcription</keyword>